<comment type="caution">
    <text evidence="1">The sequence shown here is derived from an EMBL/GenBank/DDBJ whole genome shotgun (WGS) entry which is preliminary data.</text>
</comment>
<evidence type="ECO:0000313" key="1">
    <source>
        <dbReference type="EMBL" id="KKQ36717.1"/>
    </source>
</evidence>
<sequence>MKIESLSFKVGDHIDTDSNPVILTYLGDQLSAETSKERKHLHFGIYKGTDLYFVGHESSLTKLEKRWLNPNTFLKEQKAVDPVAKPTSVPTITPVKTVNNAEEKISFIQTLLDWLKQILVR</sequence>
<dbReference type="EMBL" id="LBTJ01000057">
    <property type="protein sequence ID" value="KKQ36717.1"/>
    <property type="molecule type" value="Genomic_DNA"/>
</dbReference>
<dbReference type="Proteomes" id="UP000034471">
    <property type="component" value="Unassembled WGS sequence"/>
</dbReference>
<accession>A0A0G0H3I8</accession>
<organism evidence="1 2">
    <name type="scientific">Candidatus Roizmanbacteria bacterium GW2011_GWA2_37_7</name>
    <dbReference type="NCBI Taxonomy" id="1618481"/>
    <lineage>
        <taxon>Bacteria</taxon>
        <taxon>Candidatus Roizmaniibacteriota</taxon>
    </lineage>
</organism>
<evidence type="ECO:0000313" key="2">
    <source>
        <dbReference type="Proteomes" id="UP000034471"/>
    </source>
</evidence>
<protein>
    <submittedName>
        <fullName evidence="1">Uncharacterized protein</fullName>
    </submittedName>
</protein>
<proteinExistence type="predicted"/>
<reference evidence="1 2" key="1">
    <citation type="journal article" date="2015" name="Nature">
        <title>rRNA introns, odd ribosomes, and small enigmatic genomes across a large radiation of phyla.</title>
        <authorList>
            <person name="Brown C.T."/>
            <person name="Hug L.A."/>
            <person name="Thomas B.C."/>
            <person name="Sharon I."/>
            <person name="Castelle C.J."/>
            <person name="Singh A."/>
            <person name="Wilkins M.J."/>
            <person name="Williams K.H."/>
            <person name="Banfield J.F."/>
        </authorList>
    </citation>
    <scope>NUCLEOTIDE SEQUENCE [LARGE SCALE GENOMIC DNA]</scope>
</reference>
<dbReference type="STRING" id="1618481.US54_C0057G0001"/>
<name>A0A0G0H3I8_9BACT</name>
<gene>
    <name evidence="1" type="ORF">US54_C0057G0001</name>
</gene>
<dbReference type="AlphaFoldDB" id="A0A0G0H3I8"/>